<sequence length="74" mass="8281">MLSGISETELFSLSPLGDGPKCFEGHVQMRKRQWKTRCCPMTKGDVVLAHCSADALLLGILEEGFEKWEQELVV</sequence>
<dbReference type="EMBL" id="SHKV01000001">
    <property type="protein sequence ID" value="RZU33401.1"/>
    <property type="molecule type" value="Genomic_DNA"/>
</dbReference>
<proteinExistence type="predicted"/>
<dbReference type="Proteomes" id="UP000292507">
    <property type="component" value="Unassembled WGS sequence"/>
</dbReference>
<keyword evidence="2" id="KW-1185">Reference proteome</keyword>
<dbReference type="AlphaFoldDB" id="A0A4Q7YB26"/>
<reference evidence="1 2" key="1">
    <citation type="submission" date="2019-02" db="EMBL/GenBank/DDBJ databases">
        <title>Sequencing the genomes of 1000 actinobacteria strains.</title>
        <authorList>
            <person name="Klenk H.-P."/>
        </authorList>
    </citation>
    <scope>NUCLEOTIDE SEQUENCE [LARGE SCALE GENOMIC DNA]</scope>
    <source>
        <strain evidence="1 2">DSM 44509</strain>
    </source>
</reference>
<gene>
    <name evidence="1" type="ORF">BKA19_3123</name>
</gene>
<protein>
    <submittedName>
        <fullName evidence="1">Uncharacterized protein</fullName>
    </submittedName>
</protein>
<accession>A0A4Q7YB26</accession>
<organism evidence="1 2">
    <name type="scientific">Blastococcus saxobsidens</name>
    <dbReference type="NCBI Taxonomy" id="138336"/>
    <lineage>
        <taxon>Bacteria</taxon>
        <taxon>Bacillati</taxon>
        <taxon>Actinomycetota</taxon>
        <taxon>Actinomycetes</taxon>
        <taxon>Geodermatophilales</taxon>
        <taxon>Geodermatophilaceae</taxon>
        <taxon>Blastococcus</taxon>
    </lineage>
</organism>
<name>A0A4Q7YB26_9ACTN</name>
<evidence type="ECO:0000313" key="2">
    <source>
        <dbReference type="Proteomes" id="UP000292507"/>
    </source>
</evidence>
<evidence type="ECO:0000313" key="1">
    <source>
        <dbReference type="EMBL" id="RZU33401.1"/>
    </source>
</evidence>
<comment type="caution">
    <text evidence="1">The sequence shown here is derived from an EMBL/GenBank/DDBJ whole genome shotgun (WGS) entry which is preliminary data.</text>
</comment>